<protein>
    <submittedName>
        <fullName evidence="2">Uncharacterized protein</fullName>
    </submittedName>
</protein>
<evidence type="ECO:0000313" key="2">
    <source>
        <dbReference type="EMBL" id="CAA0806545.1"/>
    </source>
</evidence>
<feature type="non-terminal residue" evidence="2">
    <location>
        <position position="239"/>
    </location>
</feature>
<feature type="non-terminal residue" evidence="2">
    <location>
        <position position="1"/>
    </location>
</feature>
<dbReference type="EMBL" id="CACSLK010000984">
    <property type="protein sequence ID" value="CAA0806545.1"/>
    <property type="molecule type" value="Genomic_DNA"/>
</dbReference>
<comment type="caution">
    <text evidence="2">The sequence shown here is derived from an EMBL/GenBank/DDBJ whole genome shotgun (WGS) entry which is preliminary data.</text>
</comment>
<dbReference type="OrthoDB" id="1731887at2759"/>
<organism evidence="2 3">
    <name type="scientific">Striga hermonthica</name>
    <name type="common">Purple witchweed</name>
    <name type="synonym">Buchnera hermonthica</name>
    <dbReference type="NCBI Taxonomy" id="68872"/>
    <lineage>
        <taxon>Eukaryota</taxon>
        <taxon>Viridiplantae</taxon>
        <taxon>Streptophyta</taxon>
        <taxon>Embryophyta</taxon>
        <taxon>Tracheophyta</taxon>
        <taxon>Spermatophyta</taxon>
        <taxon>Magnoliopsida</taxon>
        <taxon>eudicotyledons</taxon>
        <taxon>Gunneridae</taxon>
        <taxon>Pentapetalae</taxon>
        <taxon>asterids</taxon>
        <taxon>lamiids</taxon>
        <taxon>Lamiales</taxon>
        <taxon>Orobanchaceae</taxon>
        <taxon>Buchnereae</taxon>
        <taxon>Striga</taxon>
    </lineage>
</organism>
<dbReference type="AlphaFoldDB" id="A0A9N7MBU3"/>
<feature type="transmembrane region" description="Helical" evidence="1">
    <location>
        <begin position="47"/>
        <end position="73"/>
    </location>
</feature>
<evidence type="ECO:0000313" key="3">
    <source>
        <dbReference type="Proteomes" id="UP001153555"/>
    </source>
</evidence>
<accession>A0A9N7MBU3</accession>
<gene>
    <name evidence="2" type="ORF">SHERM_09434</name>
</gene>
<keyword evidence="1" id="KW-1133">Transmembrane helix</keyword>
<keyword evidence="1" id="KW-0812">Transmembrane</keyword>
<keyword evidence="3" id="KW-1185">Reference proteome</keyword>
<name>A0A9N7MBU3_STRHE</name>
<reference evidence="2" key="1">
    <citation type="submission" date="2019-12" db="EMBL/GenBank/DDBJ databases">
        <authorList>
            <person name="Scholes J."/>
        </authorList>
    </citation>
    <scope>NUCLEOTIDE SEQUENCE</scope>
</reference>
<evidence type="ECO:0000256" key="1">
    <source>
        <dbReference type="SAM" id="Phobius"/>
    </source>
</evidence>
<dbReference type="Proteomes" id="UP001153555">
    <property type="component" value="Unassembled WGS sequence"/>
</dbReference>
<proteinExistence type="predicted"/>
<keyword evidence="1" id="KW-0472">Membrane</keyword>
<sequence length="239" mass="28166">RFSLVYIISHIMVRMKSRFDEPVMYRRVKKSPIFDRVHAGPPVPGLFYIYVYIYIYIKYMLIFLMYVYIYMYLYLTLKIKLQYVFVIENQSQLYQYVEFLQLHNTIRLQYTTSSNTVVLFASGLQHVTEWNLSMLSSLSYNIFIPSSHSNCVGICSYLLIGYTNQIVIWLSRMPPRRAPPAERDQAVVASQFRTYTPPVFTGEEGPLAVGDWIHKMDHIFRMMGIPDQHMVACAEFQIE</sequence>